<name>A0A6A6U0V6_9PEZI</name>
<dbReference type="Gene3D" id="3.40.50.150">
    <property type="entry name" value="Vaccinia Virus protein VP39"/>
    <property type="match status" value="1"/>
</dbReference>
<reference evidence="1" key="1">
    <citation type="journal article" date="2020" name="Stud. Mycol.">
        <title>101 Dothideomycetes genomes: a test case for predicting lifestyles and emergence of pathogens.</title>
        <authorList>
            <person name="Haridas S."/>
            <person name="Albert R."/>
            <person name="Binder M."/>
            <person name="Bloem J."/>
            <person name="Labutti K."/>
            <person name="Salamov A."/>
            <person name="Andreopoulos B."/>
            <person name="Baker S."/>
            <person name="Barry K."/>
            <person name="Bills G."/>
            <person name="Bluhm B."/>
            <person name="Cannon C."/>
            <person name="Castanera R."/>
            <person name="Culley D."/>
            <person name="Daum C."/>
            <person name="Ezra D."/>
            <person name="Gonzalez J."/>
            <person name="Henrissat B."/>
            <person name="Kuo A."/>
            <person name="Liang C."/>
            <person name="Lipzen A."/>
            <person name="Lutzoni F."/>
            <person name="Magnuson J."/>
            <person name="Mondo S."/>
            <person name="Nolan M."/>
            <person name="Ohm R."/>
            <person name="Pangilinan J."/>
            <person name="Park H.-J."/>
            <person name="Ramirez L."/>
            <person name="Alfaro M."/>
            <person name="Sun H."/>
            <person name="Tritt A."/>
            <person name="Yoshinaga Y."/>
            <person name="Zwiers L.-H."/>
            <person name="Turgeon B."/>
            <person name="Goodwin S."/>
            <person name="Spatafora J."/>
            <person name="Crous P."/>
            <person name="Grigoriev I."/>
        </authorList>
    </citation>
    <scope>NUCLEOTIDE SEQUENCE</scope>
    <source>
        <strain evidence="1">CBS 115976</strain>
    </source>
</reference>
<evidence type="ECO:0000313" key="2">
    <source>
        <dbReference type="Proteomes" id="UP000799302"/>
    </source>
</evidence>
<dbReference type="EMBL" id="MU004242">
    <property type="protein sequence ID" value="KAF2664748.1"/>
    <property type="molecule type" value="Genomic_DNA"/>
</dbReference>
<proteinExistence type="predicted"/>
<accession>A0A6A6U0V6</accession>
<protein>
    <recommendedName>
        <fullName evidence="3">S-adenosyl-L-methionine-dependent methyltransferase</fullName>
    </recommendedName>
</protein>
<dbReference type="Proteomes" id="UP000799302">
    <property type="component" value="Unassembled WGS sequence"/>
</dbReference>
<keyword evidence="2" id="KW-1185">Reference proteome</keyword>
<dbReference type="SUPFAM" id="SSF53335">
    <property type="entry name" value="S-adenosyl-L-methionine-dependent methyltransferases"/>
    <property type="match status" value="1"/>
</dbReference>
<dbReference type="InterPro" id="IPR029063">
    <property type="entry name" value="SAM-dependent_MTases_sf"/>
</dbReference>
<gene>
    <name evidence="1" type="ORF">BT63DRAFT_429486</name>
</gene>
<dbReference type="OrthoDB" id="8300214at2759"/>
<dbReference type="AlphaFoldDB" id="A0A6A6U0V6"/>
<organism evidence="1 2">
    <name type="scientific">Microthyrium microscopicum</name>
    <dbReference type="NCBI Taxonomy" id="703497"/>
    <lineage>
        <taxon>Eukaryota</taxon>
        <taxon>Fungi</taxon>
        <taxon>Dikarya</taxon>
        <taxon>Ascomycota</taxon>
        <taxon>Pezizomycotina</taxon>
        <taxon>Dothideomycetes</taxon>
        <taxon>Dothideomycetes incertae sedis</taxon>
        <taxon>Microthyriales</taxon>
        <taxon>Microthyriaceae</taxon>
        <taxon>Microthyrium</taxon>
    </lineage>
</organism>
<dbReference type="CDD" id="cd02440">
    <property type="entry name" value="AdoMet_MTases"/>
    <property type="match status" value="1"/>
</dbReference>
<sequence>MAKQTLTKADIPRLASYSLAPDDHPDVDCAQMEHRINLLQQWSIPSSSRVLEFGCGQGLCTTVLAANAQLAGSDEKPGHIDAVDPAPLTYGTPTTLGEAQGFIMNSEVGGCISWHQADPEEFLKGSEETWDVAVLAHCIWYFDSPGRVKRLFTALKGRVKRVCIAEYALSASEPGGVPHVLAALGRGFMEAHRTSSENIRTLLSPREIKNSMEGAGWKVEKETVIVPGEELQDGRWEVGSFTAEGTIKEIEALDVDEGVKIMLLSARDAVIASVKGLAGGKVRTMNTYVAVFEC</sequence>
<evidence type="ECO:0008006" key="3">
    <source>
        <dbReference type="Google" id="ProtNLM"/>
    </source>
</evidence>
<dbReference type="Pfam" id="PF13489">
    <property type="entry name" value="Methyltransf_23"/>
    <property type="match status" value="1"/>
</dbReference>
<evidence type="ECO:0000313" key="1">
    <source>
        <dbReference type="EMBL" id="KAF2664748.1"/>
    </source>
</evidence>